<feature type="region of interest" description="Disordered" evidence="1">
    <location>
        <begin position="1"/>
        <end position="36"/>
    </location>
</feature>
<protein>
    <submittedName>
        <fullName evidence="2">Uncharacterized protein</fullName>
    </submittedName>
</protein>
<feature type="region of interest" description="Disordered" evidence="1">
    <location>
        <begin position="188"/>
        <end position="237"/>
    </location>
</feature>
<feature type="region of interest" description="Disordered" evidence="1">
    <location>
        <begin position="105"/>
        <end position="127"/>
    </location>
</feature>
<comment type="caution">
    <text evidence="2">The sequence shown here is derived from an EMBL/GenBank/DDBJ whole genome shotgun (WGS) entry which is preliminary data.</text>
</comment>
<sequence length="237" mass="25689">MAPTQQQTNHPPRNRPASPQRSSRSQTAPPTQTETIAREMAVLLEPRRVAQEIGKGEKIGLGNRVRWALRDGHRAREKAARLEMSRNGLMAVMGNLHLRASAVPATRVVPSDPTSRPTTPMRAPSPVVDLGTLSSSLYTGDEKEGGELGAKKVRRSLSMSSELSEMLAWRRSKGKSVVLSELMGSMADSTFSSRPVSPVPSPAPSAEKIPETTTKPSWKSALPGSIFTIEENGERFA</sequence>
<evidence type="ECO:0000256" key="1">
    <source>
        <dbReference type="SAM" id="MobiDB-lite"/>
    </source>
</evidence>
<dbReference type="OrthoDB" id="4188294at2759"/>
<reference evidence="2 3" key="1">
    <citation type="submission" date="2017-10" db="EMBL/GenBank/DDBJ databases">
        <title>Comparative genomics in systemic dimorphic fungi from Ajellomycetaceae.</title>
        <authorList>
            <person name="Munoz J.F."/>
            <person name="Mcewen J.G."/>
            <person name="Clay O.K."/>
            <person name="Cuomo C.A."/>
        </authorList>
    </citation>
    <scope>NUCLEOTIDE SEQUENCE [LARGE SCALE GENOMIC DNA]</scope>
    <source>
        <strain evidence="2 3">UAMH5409</strain>
    </source>
</reference>
<evidence type="ECO:0000313" key="3">
    <source>
        <dbReference type="Proteomes" id="UP000223968"/>
    </source>
</evidence>
<name>A0A2B7YDE5_9EURO</name>
<evidence type="ECO:0000313" key="2">
    <source>
        <dbReference type="EMBL" id="PGH19081.1"/>
    </source>
</evidence>
<dbReference type="EMBL" id="PDNB01000001">
    <property type="protein sequence ID" value="PGH19081.1"/>
    <property type="molecule type" value="Genomic_DNA"/>
</dbReference>
<feature type="compositionally biased region" description="Polar residues" evidence="1">
    <location>
        <begin position="1"/>
        <end position="10"/>
    </location>
</feature>
<keyword evidence="3" id="KW-1185">Reference proteome</keyword>
<dbReference type="AlphaFoldDB" id="A0A2B7YDE5"/>
<dbReference type="STRING" id="1447875.A0A2B7YDE5"/>
<gene>
    <name evidence="2" type="ORF">AJ79_00115</name>
</gene>
<organism evidence="2 3">
    <name type="scientific">Helicocarpus griseus UAMH5409</name>
    <dbReference type="NCBI Taxonomy" id="1447875"/>
    <lineage>
        <taxon>Eukaryota</taxon>
        <taxon>Fungi</taxon>
        <taxon>Dikarya</taxon>
        <taxon>Ascomycota</taxon>
        <taxon>Pezizomycotina</taxon>
        <taxon>Eurotiomycetes</taxon>
        <taxon>Eurotiomycetidae</taxon>
        <taxon>Onygenales</taxon>
        <taxon>Ajellomycetaceae</taxon>
        <taxon>Helicocarpus</taxon>
    </lineage>
</organism>
<proteinExistence type="predicted"/>
<dbReference type="Proteomes" id="UP000223968">
    <property type="component" value="Unassembled WGS sequence"/>
</dbReference>
<accession>A0A2B7YDE5</accession>
<feature type="compositionally biased region" description="Low complexity" evidence="1">
    <location>
        <begin position="15"/>
        <end position="30"/>
    </location>
</feature>